<dbReference type="EMBL" id="SRLO01002674">
    <property type="protein sequence ID" value="TNN32480.1"/>
    <property type="molecule type" value="Genomic_DNA"/>
</dbReference>
<accession>A0A4Z2EV00</accession>
<reference evidence="1 2" key="1">
    <citation type="submission" date="2019-03" db="EMBL/GenBank/DDBJ databases">
        <title>First draft genome of Liparis tanakae, snailfish: a comprehensive survey of snailfish specific genes.</title>
        <authorList>
            <person name="Kim W."/>
            <person name="Song I."/>
            <person name="Jeong J.-H."/>
            <person name="Kim D."/>
            <person name="Kim S."/>
            <person name="Ryu S."/>
            <person name="Song J.Y."/>
            <person name="Lee S.K."/>
        </authorList>
    </citation>
    <scope>NUCLEOTIDE SEQUENCE [LARGE SCALE GENOMIC DNA]</scope>
    <source>
        <tissue evidence="1">Muscle</tissue>
    </source>
</reference>
<comment type="caution">
    <text evidence="1">The sequence shown here is derived from an EMBL/GenBank/DDBJ whole genome shotgun (WGS) entry which is preliminary data.</text>
</comment>
<protein>
    <submittedName>
        <fullName evidence="1">Uncharacterized protein</fullName>
    </submittedName>
</protein>
<evidence type="ECO:0000313" key="2">
    <source>
        <dbReference type="Proteomes" id="UP000314294"/>
    </source>
</evidence>
<gene>
    <name evidence="1" type="ORF">EYF80_057358</name>
</gene>
<keyword evidence="2" id="KW-1185">Reference proteome</keyword>
<dbReference type="Proteomes" id="UP000314294">
    <property type="component" value="Unassembled WGS sequence"/>
</dbReference>
<proteinExistence type="predicted"/>
<organism evidence="1 2">
    <name type="scientific">Liparis tanakae</name>
    <name type="common">Tanaka's snailfish</name>
    <dbReference type="NCBI Taxonomy" id="230148"/>
    <lineage>
        <taxon>Eukaryota</taxon>
        <taxon>Metazoa</taxon>
        <taxon>Chordata</taxon>
        <taxon>Craniata</taxon>
        <taxon>Vertebrata</taxon>
        <taxon>Euteleostomi</taxon>
        <taxon>Actinopterygii</taxon>
        <taxon>Neopterygii</taxon>
        <taxon>Teleostei</taxon>
        <taxon>Neoteleostei</taxon>
        <taxon>Acanthomorphata</taxon>
        <taxon>Eupercaria</taxon>
        <taxon>Perciformes</taxon>
        <taxon>Cottioidei</taxon>
        <taxon>Cottales</taxon>
        <taxon>Liparidae</taxon>
        <taxon>Liparis</taxon>
    </lineage>
</organism>
<sequence>MSMLSPFCLYSRMQALYLEISSRVFLAMSRLRSSAEVKWPEDTPPVVSDGEVADERWTNIGGAERNIHNTRHKVPGNIFTSLSRKPNGDPIFLITVTR</sequence>
<evidence type="ECO:0000313" key="1">
    <source>
        <dbReference type="EMBL" id="TNN32480.1"/>
    </source>
</evidence>
<name>A0A4Z2EV00_9TELE</name>
<dbReference type="AlphaFoldDB" id="A0A4Z2EV00"/>